<evidence type="ECO:0000313" key="2">
    <source>
        <dbReference type="EMBL" id="MDI5935699.1"/>
    </source>
</evidence>
<name>A0ABT6VNY7_9GAMM</name>
<protein>
    <submittedName>
        <fullName evidence="2">WYL domain-containing protein</fullName>
    </submittedName>
</protein>
<evidence type="ECO:0000259" key="1">
    <source>
        <dbReference type="Pfam" id="PF25583"/>
    </source>
</evidence>
<dbReference type="RefSeq" id="WP_282723126.1">
    <property type="nucleotide sequence ID" value="NZ_JASCQO010000049.1"/>
</dbReference>
<organism evidence="2 3">
    <name type="scientific">Halomonas kalidii</name>
    <dbReference type="NCBI Taxonomy" id="3043293"/>
    <lineage>
        <taxon>Bacteria</taxon>
        <taxon>Pseudomonadati</taxon>
        <taxon>Pseudomonadota</taxon>
        <taxon>Gammaproteobacteria</taxon>
        <taxon>Oceanospirillales</taxon>
        <taxon>Halomonadaceae</taxon>
        <taxon>Halomonas</taxon>
    </lineage>
</organism>
<keyword evidence="3" id="KW-1185">Reference proteome</keyword>
<accession>A0ABT6VNY7</accession>
<reference evidence="2 3" key="1">
    <citation type="submission" date="2023-04" db="EMBL/GenBank/DDBJ databases">
        <title>Halomonas strains isolated from rhizosphere soil.</title>
        <authorList>
            <person name="Xu L."/>
            <person name="Sun J.-Q."/>
        </authorList>
    </citation>
    <scope>NUCLEOTIDE SEQUENCE [LARGE SCALE GENOMIC DNA]</scope>
    <source>
        <strain evidence="2 3">LN1S58</strain>
    </source>
</reference>
<dbReference type="EMBL" id="JASCQO010000049">
    <property type="protein sequence ID" value="MDI5935699.1"/>
    <property type="molecule type" value="Genomic_DNA"/>
</dbReference>
<feature type="domain" description="WCX" evidence="1">
    <location>
        <begin position="3"/>
        <end position="43"/>
    </location>
</feature>
<comment type="caution">
    <text evidence="2">The sequence shown here is derived from an EMBL/GenBank/DDBJ whole genome shotgun (WGS) entry which is preliminary data.</text>
</comment>
<gene>
    <name evidence="2" type="ORF">QLQ84_18060</name>
</gene>
<sequence length="50" mass="5850">MALHTRTDSLAWFARQLARLPFDFEVIQPAALRDELRRQAARLQRLAEAE</sequence>
<proteinExistence type="predicted"/>
<dbReference type="Pfam" id="PF25583">
    <property type="entry name" value="WCX"/>
    <property type="match status" value="1"/>
</dbReference>
<dbReference type="Proteomes" id="UP001244242">
    <property type="component" value="Unassembled WGS sequence"/>
</dbReference>
<evidence type="ECO:0000313" key="3">
    <source>
        <dbReference type="Proteomes" id="UP001244242"/>
    </source>
</evidence>
<dbReference type="InterPro" id="IPR057727">
    <property type="entry name" value="WCX_dom"/>
</dbReference>